<dbReference type="EMBL" id="BNAI01000001">
    <property type="protein sequence ID" value="GHF05760.1"/>
    <property type="molecule type" value="Genomic_DNA"/>
</dbReference>
<organism evidence="7 8">
    <name type="scientific">Pseudolysinimonas yzui</name>
    <dbReference type="NCBI Taxonomy" id="2708254"/>
    <lineage>
        <taxon>Bacteria</taxon>
        <taxon>Bacillati</taxon>
        <taxon>Actinomycetota</taxon>
        <taxon>Actinomycetes</taxon>
        <taxon>Micrococcales</taxon>
        <taxon>Microbacteriaceae</taxon>
        <taxon>Pseudolysinimonas</taxon>
    </lineage>
</organism>
<evidence type="ECO:0000313" key="7">
    <source>
        <dbReference type="EMBL" id="GHF05760.1"/>
    </source>
</evidence>
<dbReference type="AlphaFoldDB" id="A0A8J3GN46"/>
<evidence type="ECO:0000256" key="2">
    <source>
        <dbReference type="ARBA" id="ARBA00006472"/>
    </source>
</evidence>
<evidence type="ECO:0000256" key="4">
    <source>
        <dbReference type="ARBA" id="ARBA00021735"/>
    </source>
</evidence>
<comment type="similarity">
    <text evidence="2">Belongs to the pterin-4-alpha-carbinolamine dehydratase family.</text>
</comment>
<sequence>MRDPITAKQFHDSDGIEDWRVVSGGASAVYRVTSFSEGVGFAVLIASIADELDHHPDVDVRARSVTIRTRTHSTNSLTEMDVALAQRIQAAARQLDLVADPSAVQTVFFAIDAPDSFEKVQPFWKAALGYKERLPHELQDPKRRGPLFWFNDKPHRDGHNRIHVDVSVPHDIAEARVQAVLDAGGRLLGDTFAPAWWSLIDADGNVVDIATWRGRGDD</sequence>
<feature type="domain" description="Glyoxalase-like" evidence="6">
    <location>
        <begin position="110"/>
        <end position="209"/>
    </location>
</feature>
<dbReference type="InterPro" id="IPR041581">
    <property type="entry name" value="Glyoxalase_6"/>
</dbReference>
<evidence type="ECO:0000256" key="3">
    <source>
        <dbReference type="ARBA" id="ARBA00013252"/>
    </source>
</evidence>
<gene>
    <name evidence="7" type="ORF">GCM10011600_02890</name>
</gene>
<dbReference type="PANTHER" id="PTHR12599">
    <property type="entry name" value="PTERIN-4-ALPHA-CARBINOLAMINE DEHYDRATASE"/>
    <property type="match status" value="1"/>
</dbReference>
<dbReference type="CDD" id="cd00488">
    <property type="entry name" value="PCD_DCoH"/>
    <property type="match status" value="1"/>
</dbReference>
<dbReference type="InterPro" id="IPR029068">
    <property type="entry name" value="Glyas_Bleomycin-R_OHBP_Dase"/>
</dbReference>
<reference evidence="7" key="1">
    <citation type="journal article" date="2014" name="Int. J. Syst. Evol. Microbiol.">
        <title>Complete genome sequence of Corynebacterium casei LMG S-19264T (=DSM 44701T), isolated from a smear-ripened cheese.</title>
        <authorList>
            <consortium name="US DOE Joint Genome Institute (JGI-PGF)"/>
            <person name="Walter F."/>
            <person name="Albersmeier A."/>
            <person name="Kalinowski J."/>
            <person name="Ruckert C."/>
        </authorList>
    </citation>
    <scope>NUCLEOTIDE SEQUENCE</scope>
    <source>
        <strain evidence="7">CGMCC 1.16548</strain>
    </source>
</reference>
<dbReference type="PANTHER" id="PTHR12599:SF0">
    <property type="entry name" value="PTERIN-4-ALPHA-CARBINOLAMINE DEHYDRATASE"/>
    <property type="match status" value="1"/>
</dbReference>
<dbReference type="Pfam" id="PF01329">
    <property type="entry name" value="Pterin_4a"/>
    <property type="match status" value="1"/>
</dbReference>
<dbReference type="InterPro" id="IPR001533">
    <property type="entry name" value="Pterin_deHydtase"/>
</dbReference>
<protein>
    <recommendedName>
        <fullName evidence="4">Putative pterin-4-alpha-carbinolamine dehydratase</fullName>
        <ecNumber evidence="3">4.2.1.96</ecNumber>
    </recommendedName>
</protein>
<keyword evidence="5" id="KW-0456">Lyase</keyword>
<accession>A0A8J3GN46</accession>
<evidence type="ECO:0000256" key="1">
    <source>
        <dbReference type="ARBA" id="ARBA00001554"/>
    </source>
</evidence>
<dbReference type="SUPFAM" id="SSF55248">
    <property type="entry name" value="PCD-like"/>
    <property type="match status" value="1"/>
</dbReference>
<name>A0A8J3GN46_9MICO</name>
<dbReference type="Gene3D" id="3.30.1360.20">
    <property type="entry name" value="Transcriptional coactivator/pterin dehydratase"/>
    <property type="match status" value="1"/>
</dbReference>
<dbReference type="RefSeq" id="WP_191281602.1">
    <property type="nucleotide sequence ID" value="NZ_BNAI01000001.1"/>
</dbReference>
<evidence type="ECO:0000259" key="6">
    <source>
        <dbReference type="Pfam" id="PF18029"/>
    </source>
</evidence>
<proteinExistence type="inferred from homology"/>
<dbReference type="Gene3D" id="3.10.180.10">
    <property type="entry name" value="2,3-Dihydroxybiphenyl 1,2-Dioxygenase, domain 1"/>
    <property type="match status" value="1"/>
</dbReference>
<evidence type="ECO:0000256" key="5">
    <source>
        <dbReference type="ARBA" id="ARBA00023239"/>
    </source>
</evidence>
<comment type="caution">
    <text evidence="7">The sequence shown here is derived from an EMBL/GenBank/DDBJ whole genome shotgun (WGS) entry which is preliminary data.</text>
</comment>
<dbReference type="GO" id="GO:0006729">
    <property type="term" value="P:tetrahydrobiopterin biosynthetic process"/>
    <property type="evidence" value="ECO:0007669"/>
    <property type="project" value="InterPro"/>
</dbReference>
<dbReference type="EC" id="4.2.1.96" evidence="3"/>
<dbReference type="GO" id="GO:0008124">
    <property type="term" value="F:4-alpha-hydroxytetrahydrobiopterin dehydratase activity"/>
    <property type="evidence" value="ECO:0007669"/>
    <property type="project" value="UniProtKB-EC"/>
</dbReference>
<reference evidence="7" key="2">
    <citation type="submission" date="2020-09" db="EMBL/GenBank/DDBJ databases">
        <authorList>
            <person name="Sun Q."/>
            <person name="Zhou Y."/>
        </authorList>
    </citation>
    <scope>NUCLEOTIDE SEQUENCE</scope>
    <source>
        <strain evidence="7">CGMCC 1.16548</strain>
    </source>
</reference>
<dbReference type="SUPFAM" id="SSF54593">
    <property type="entry name" value="Glyoxalase/Bleomycin resistance protein/Dihydroxybiphenyl dioxygenase"/>
    <property type="match status" value="1"/>
</dbReference>
<dbReference type="InterPro" id="IPR036428">
    <property type="entry name" value="PCD_sf"/>
</dbReference>
<evidence type="ECO:0000313" key="8">
    <source>
        <dbReference type="Proteomes" id="UP000617531"/>
    </source>
</evidence>
<dbReference type="Pfam" id="PF18029">
    <property type="entry name" value="Glyoxalase_6"/>
    <property type="match status" value="1"/>
</dbReference>
<keyword evidence="8" id="KW-1185">Reference proteome</keyword>
<comment type="catalytic activity">
    <reaction evidence="1">
        <text>(4aS,6R)-4a-hydroxy-L-erythro-5,6,7,8-tetrahydrobiopterin = (6R)-L-erythro-6,7-dihydrobiopterin + H2O</text>
        <dbReference type="Rhea" id="RHEA:11920"/>
        <dbReference type="ChEBI" id="CHEBI:15377"/>
        <dbReference type="ChEBI" id="CHEBI:15642"/>
        <dbReference type="ChEBI" id="CHEBI:43120"/>
        <dbReference type="EC" id="4.2.1.96"/>
    </reaction>
</comment>
<dbReference type="Proteomes" id="UP000617531">
    <property type="component" value="Unassembled WGS sequence"/>
</dbReference>